<dbReference type="PANTHER" id="PTHR43685:SF2">
    <property type="entry name" value="GLYCOSYLTRANSFERASE 2-LIKE DOMAIN-CONTAINING PROTEIN"/>
    <property type="match status" value="1"/>
</dbReference>
<evidence type="ECO:0000259" key="1">
    <source>
        <dbReference type="Pfam" id="PF00535"/>
    </source>
</evidence>
<name>A0ABV0CNZ0_9NEIS</name>
<evidence type="ECO:0000313" key="3">
    <source>
        <dbReference type="Proteomes" id="UP001405405"/>
    </source>
</evidence>
<keyword evidence="2" id="KW-0328">Glycosyltransferase</keyword>
<protein>
    <submittedName>
        <fullName evidence="2">Glycosyltransferase family 2 protein</fullName>
        <ecNumber evidence="2">2.4.-.-</ecNumber>
    </submittedName>
</protein>
<dbReference type="Gene3D" id="3.90.550.10">
    <property type="entry name" value="Spore Coat Polysaccharide Biosynthesis Protein SpsA, Chain A"/>
    <property type="match status" value="1"/>
</dbReference>
<keyword evidence="3" id="KW-1185">Reference proteome</keyword>
<dbReference type="InterPro" id="IPR050834">
    <property type="entry name" value="Glycosyltransf_2"/>
</dbReference>
<dbReference type="EC" id="2.4.-.-" evidence="2"/>
<dbReference type="GO" id="GO:0016757">
    <property type="term" value="F:glycosyltransferase activity"/>
    <property type="evidence" value="ECO:0007669"/>
    <property type="project" value="UniProtKB-KW"/>
</dbReference>
<keyword evidence="2" id="KW-0808">Transferase</keyword>
<dbReference type="PANTHER" id="PTHR43685">
    <property type="entry name" value="GLYCOSYLTRANSFERASE"/>
    <property type="match status" value="1"/>
</dbReference>
<organism evidence="2 3">
    <name type="scientific">Chromobacterium indicum</name>
    <dbReference type="NCBI Taxonomy" id="3110228"/>
    <lineage>
        <taxon>Bacteria</taxon>
        <taxon>Pseudomonadati</taxon>
        <taxon>Pseudomonadota</taxon>
        <taxon>Betaproteobacteria</taxon>
        <taxon>Neisseriales</taxon>
        <taxon>Chromobacteriaceae</taxon>
        <taxon>Chromobacterium</taxon>
    </lineage>
</organism>
<dbReference type="InterPro" id="IPR001173">
    <property type="entry name" value="Glyco_trans_2-like"/>
</dbReference>
<gene>
    <name evidence="2" type="ORF">VA599_19225</name>
</gene>
<dbReference type="Pfam" id="PF00535">
    <property type="entry name" value="Glycos_transf_2"/>
    <property type="match status" value="1"/>
</dbReference>
<dbReference type="EMBL" id="JAYFSJ010000015">
    <property type="protein sequence ID" value="MEN7432885.1"/>
    <property type="molecule type" value="Genomic_DNA"/>
</dbReference>
<dbReference type="InterPro" id="IPR029044">
    <property type="entry name" value="Nucleotide-diphossugar_trans"/>
</dbReference>
<reference evidence="2 3" key="1">
    <citation type="submission" date="2023-12" db="EMBL/GenBank/DDBJ databases">
        <title>Chromobacterium sp. strain TRC.1.1.SA producing antimicrobial pigment.</title>
        <authorList>
            <person name="Verma N."/>
            <person name="Choksket S."/>
            <person name="Pinnaka A.K."/>
            <person name="Korpole S."/>
        </authorList>
    </citation>
    <scope>NUCLEOTIDE SEQUENCE [LARGE SCALE GENOMIC DNA]</scope>
    <source>
        <strain evidence="2 3">TRC1.1.SA</strain>
    </source>
</reference>
<proteinExistence type="predicted"/>
<dbReference type="CDD" id="cd00761">
    <property type="entry name" value="Glyco_tranf_GTA_type"/>
    <property type="match status" value="1"/>
</dbReference>
<evidence type="ECO:0000313" key="2">
    <source>
        <dbReference type="EMBL" id="MEN7432885.1"/>
    </source>
</evidence>
<dbReference type="RefSeq" id="WP_346790108.1">
    <property type="nucleotide sequence ID" value="NZ_JAYFSJ010000015.1"/>
</dbReference>
<sequence>MTAMIDISVIIPTFNRIGCLPDALDSVFSQPGVRVECIVVDDGSSDGTVSYIRERYKARDLIVIEKPSRSGPQVSRNLGMEVASGEFVTFLDSDDYFEPNTLAERVLRCREQGLDALFSGYRVQFVGNQWDLVKNIDRSSRICPVDYSTALLDFKIAPTSSIMFRREPHAALKLDESLVSGHDDDLSLRLIRAGRFAFDDTLAMVLVHHPGEHVATPRNLMIGDAQLLQKYATDLVRQHGCGYLNRRRGQALAGLWSVGQFKRTALLCPAAADHGSMAVALALGVLYLPRRWWGSLRKRVMMRAVRMVL</sequence>
<feature type="domain" description="Glycosyltransferase 2-like" evidence="1">
    <location>
        <begin position="8"/>
        <end position="169"/>
    </location>
</feature>
<comment type="caution">
    <text evidence="2">The sequence shown here is derived from an EMBL/GenBank/DDBJ whole genome shotgun (WGS) entry which is preliminary data.</text>
</comment>
<dbReference type="Proteomes" id="UP001405405">
    <property type="component" value="Unassembled WGS sequence"/>
</dbReference>
<accession>A0ABV0CNZ0</accession>
<dbReference type="SUPFAM" id="SSF53448">
    <property type="entry name" value="Nucleotide-diphospho-sugar transferases"/>
    <property type="match status" value="1"/>
</dbReference>